<comment type="caution">
    <text evidence="1">The sequence shown here is derived from an EMBL/GenBank/DDBJ whole genome shotgun (WGS) entry which is preliminary data.</text>
</comment>
<evidence type="ECO:0000313" key="1">
    <source>
        <dbReference type="EMBL" id="GAA4797154.1"/>
    </source>
</evidence>
<protein>
    <submittedName>
        <fullName evidence="1">Uncharacterized protein</fullName>
    </submittedName>
</protein>
<sequence length="62" mass="6955">MHGAVHSPERVLVPGLCREHGGGQLRVVPQHYLNLSESQLVTLRATLREPARYVLFRVCVHA</sequence>
<dbReference type="EMBL" id="BAABJV010000032">
    <property type="protein sequence ID" value="GAA4797154.1"/>
    <property type="molecule type" value="Genomic_DNA"/>
</dbReference>
<gene>
    <name evidence="1" type="ORF">GCM10023329_57690</name>
</gene>
<accession>A0ABP9BLM2</accession>
<dbReference type="Proteomes" id="UP001501147">
    <property type="component" value="Unassembled WGS sequence"/>
</dbReference>
<keyword evidence="2" id="KW-1185">Reference proteome</keyword>
<proteinExistence type="predicted"/>
<reference evidence="2" key="1">
    <citation type="journal article" date="2019" name="Int. J. Syst. Evol. Microbiol.">
        <title>The Global Catalogue of Microorganisms (GCM) 10K type strain sequencing project: providing services to taxonomists for standard genome sequencing and annotation.</title>
        <authorList>
            <consortium name="The Broad Institute Genomics Platform"/>
            <consortium name="The Broad Institute Genome Sequencing Center for Infectious Disease"/>
            <person name="Wu L."/>
            <person name="Ma J."/>
        </authorList>
    </citation>
    <scope>NUCLEOTIDE SEQUENCE [LARGE SCALE GENOMIC DNA]</scope>
    <source>
        <strain evidence="2">JCM 18324</strain>
    </source>
</reference>
<organism evidence="1 2">
    <name type="scientific">Streptomyces sanyensis</name>
    <dbReference type="NCBI Taxonomy" id="568869"/>
    <lineage>
        <taxon>Bacteria</taxon>
        <taxon>Bacillati</taxon>
        <taxon>Actinomycetota</taxon>
        <taxon>Actinomycetes</taxon>
        <taxon>Kitasatosporales</taxon>
        <taxon>Streptomycetaceae</taxon>
        <taxon>Streptomyces</taxon>
    </lineage>
</organism>
<evidence type="ECO:0000313" key="2">
    <source>
        <dbReference type="Proteomes" id="UP001501147"/>
    </source>
</evidence>
<name>A0ABP9BLM2_9ACTN</name>